<comment type="catalytic activity">
    <reaction evidence="3 4">
        <text>holo-[ACP] + malonyl-CoA = malonyl-[ACP] + CoA</text>
        <dbReference type="Rhea" id="RHEA:41792"/>
        <dbReference type="Rhea" id="RHEA-COMP:9623"/>
        <dbReference type="Rhea" id="RHEA-COMP:9685"/>
        <dbReference type="ChEBI" id="CHEBI:57287"/>
        <dbReference type="ChEBI" id="CHEBI:57384"/>
        <dbReference type="ChEBI" id="CHEBI:64479"/>
        <dbReference type="ChEBI" id="CHEBI:78449"/>
        <dbReference type="EC" id="2.3.1.39"/>
    </reaction>
</comment>
<feature type="domain" description="Malonyl-CoA:ACP transacylase (MAT)" evidence="7">
    <location>
        <begin position="11"/>
        <end position="316"/>
    </location>
</feature>
<proteinExistence type="inferred from homology"/>
<evidence type="ECO:0000256" key="6">
    <source>
        <dbReference type="SAM" id="MobiDB-lite"/>
    </source>
</evidence>
<comment type="caution">
    <text evidence="8">The sequence shown here is derived from an EMBL/GenBank/DDBJ whole genome shotgun (WGS) entry which is preliminary data.</text>
</comment>
<dbReference type="Proteomes" id="UP000176087">
    <property type="component" value="Unassembled WGS sequence"/>
</dbReference>
<evidence type="ECO:0000259" key="7">
    <source>
        <dbReference type="SMART" id="SM00827"/>
    </source>
</evidence>
<name>A0A1E7JMW4_9ACTN</name>
<dbReference type="STRING" id="933944.AN215_07635"/>
<dbReference type="PANTHER" id="PTHR42681">
    <property type="entry name" value="MALONYL-COA-ACYL CARRIER PROTEIN TRANSACYLASE, MITOCHONDRIAL"/>
    <property type="match status" value="1"/>
</dbReference>
<comment type="similarity">
    <text evidence="4">Belongs to the fabD family.</text>
</comment>
<keyword evidence="2 4" id="KW-0012">Acyltransferase</keyword>
<keyword evidence="9" id="KW-1185">Reference proteome</keyword>
<evidence type="ECO:0000313" key="8">
    <source>
        <dbReference type="EMBL" id="OEU89608.1"/>
    </source>
</evidence>
<dbReference type="PIRSF" id="PIRSF000446">
    <property type="entry name" value="Mct"/>
    <property type="match status" value="1"/>
</dbReference>
<dbReference type="Gene3D" id="3.40.366.10">
    <property type="entry name" value="Malonyl-Coenzyme A Acyl Carrier Protein, domain 2"/>
    <property type="match status" value="1"/>
</dbReference>
<dbReference type="InterPro" id="IPR024925">
    <property type="entry name" value="Malonyl_CoA-ACP_transAc"/>
</dbReference>
<dbReference type="SMART" id="SM00827">
    <property type="entry name" value="PKS_AT"/>
    <property type="match status" value="1"/>
</dbReference>
<dbReference type="Pfam" id="PF00698">
    <property type="entry name" value="Acyl_transf_1"/>
    <property type="match status" value="1"/>
</dbReference>
<dbReference type="OrthoDB" id="3543921at2"/>
<dbReference type="InterPro" id="IPR001227">
    <property type="entry name" value="Ac_transferase_dom_sf"/>
</dbReference>
<dbReference type="InterPro" id="IPR016035">
    <property type="entry name" value="Acyl_Trfase/lysoPLipase"/>
</dbReference>
<gene>
    <name evidence="8" type="ORF">AN215_07635</name>
</gene>
<dbReference type="EC" id="2.3.1.39" evidence="4"/>
<feature type="region of interest" description="Disordered" evidence="6">
    <location>
        <begin position="1"/>
        <end position="25"/>
    </location>
</feature>
<sequence length="316" mass="32821">MTADATPTAVVFPGQGTQKQGMGGPWQDCGSWPLVKEISEHVGTDLEELLLNADDEALRRTDRAQLAVFTVGVLAFHEAVAAGVLKTVAGYAGHSLGEYVAMHAAGALELGDAARLVAARGRAMRDAAEERPGAMGALIKADEETAESLTADARAAGHDVWVANLNSPGQAVVSGTADGIGHVADAAAVHGARLVRLPVGGAFHSPMMSAAATRLAGALASVPFADVHAPVAANVDGRLRTGAEAHWPELEMRQLTGPVLWERGVRSLHGELGCRRFLELGRGRTLSGMITRILPESTTASAGSPEELRALTSVRT</sequence>
<reference evidence="8 9" key="1">
    <citation type="journal article" date="2016" name="Front. Microbiol.">
        <title>Comparative Genomics Analysis of Streptomyces Species Reveals Their Adaptation to the Marine Environment and Their Diversity at the Genomic Level.</title>
        <authorList>
            <person name="Tian X."/>
            <person name="Zhang Z."/>
            <person name="Yang T."/>
            <person name="Chen M."/>
            <person name="Li J."/>
            <person name="Chen F."/>
            <person name="Yang J."/>
            <person name="Li W."/>
            <person name="Zhang B."/>
            <person name="Zhang Z."/>
            <person name="Wu J."/>
            <person name="Zhang C."/>
            <person name="Long L."/>
            <person name="Xiao J."/>
        </authorList>
    </citation>
    <scope>NUCLEOTIDE SEQUENCE [LARGE SCALE GENOMIC DNA]</scope>
    <source>
        <strain evidence="8 9">SCSIO 10390</strain>
    </source>
</reference>
<dbReference type="InterPro" id="IPR050858">
    <property type="entry name" value="Mal-CoA-ACP_Trans/PKS_FabD"/>
</dbReference>
<dbReference type="GO" id="GO:0004314">
    <property type="term" value="F:[acyl-carrier-protein] S-malonyltransferase activity"/>
    <property type="evidence" value="ECO:0007669"/>
    <property type="project" value="UniProtKB-EC"/>
</dbReference>
<dbReference type="RefSeq" id="WP_070013344.1">
    <property type="nucleotide sequence ID" value="NZ_LJGS01000044.1"/>
</dbReference>
<keyword evidence="1 4" id="KW-0808">Transferase</keyword>
<dbReference type="EMBL" id="LJGT01000038">
    <property type="protein sequence ID" value="OEU89608.1"/>
    <property type="molecule type" value="Genomic_DNA"/>
</dbReference>
<dbReference type="Gene3D" id="3.30.70.250">
    <property type="entry name" value="Malonyl-CoA ACP transacylase, ACP-binding"/>
    <property type="match status" value="1"/>
</dbReference>
<evidence type="ECO:0000256" key="1">
    <source>
        <dbReference type="ARBA" id="ARBA00022679"/>
    </source>
</evidence>
<dbReference type="GO" id="GO:0006633">
    <property type="term" value="P:fatty acid biosynthetic process"/>
    <property type="evidence" value="ECO:0007669"/>
    <property type="project" value="TreeGrafter"/>
</dbReference>
<dbReference type="GO" id="GO:0005829">
    <property type="term" value="C:cytosol"/>
    <property type="evidence" value="ECO:0007669"/>
    <property type="project" value="TreeGrafter"/>
</dbReference>
<organism evidence="8 9">
    <name type="scientific">Streptomyces abyssalis</name>
    <dbReference type="NCBI Taxonomy" id="933944"/>
    <lineage>
        <taxon>Bacteria</taxon>
        <taxon>Bacillati</taxon>
        <taxon>Actinomycetota</taxon>
        <taxon>Actinomycetes</taxon>
        <taxon>Kitasatosporales</taxon>
        <taxon>Streptomycetaceae</taxon>
        <taxon>Streptomyces</taxon>
    </lineage>
</organism>
<dbReference type="PANTHER" id="PTHR42681:SF1">
    <property type="entry name" value="MALONYL-COA-ACYL CARRIER PROTEIN TRANSACYLASE, MITOCHONDRIAL"/>
    <property type="match status" value="1"/>
</dbReference>
<evidence type="ECO:0000313" key="9">
    <source>
        <dbReference type="Proteomes" id="UP000176087"/>
    </source>
</evidence>
<dbReference type="AlphaFoldDB" id="A0A1E7JMW4"/>
<evidence type="ECO:0000256" key="5">
    <source>
        <dbReference type="PIRSR" id="PIRSR000446-1"/>
    </source>
</evidence>
<dbReference type="SUPFAM" id="SSF52151">
    <property type="entry name" value="FabD/lysophospholipase-like"/>
    <property type="match status" value="1"/>
</dbReference>
<dbReference type="InterPro" id="IPR016036">
    <property type="entry name" value="Malonyl_transacylase_ACP-bd"/>
</dbReference>
<feature type="active site" evidence="5">
    <location>
        <position position="95"/>
    </location>
</feature>
<evidence type="ECO:0000256" key="3">
    <source>
        <dbReference type="ARBA" id="ARBA00048462"/>
    </source>
</evidence>
<protein>
    <recommendedName>
        <fullName evidence="4">Malonyl CoA-acyl carrier protein transacylase</fullName>
        <ecNumber evidence="4">2.3.1.39</ecNumber>
    </recommendedName>
</protein>
<feature type="active site" evidence="5">
    <location>
        <position position="204"/>
    </location>
</feature>
<dbReference type="SUPFAM" id="SSF55048">
    <property type="entry name" value="Probable ACP-binding domain of malonyl-CoA ACP transacylase"/>
    <property type="match status" value="1"/>
</dbReference>
<feature type="region of interest" description="Disordered" evidence="6">
    <location>
        <begin position="297"/>
        <end position="316"/>
    </location>
</feature>
<evidence type="ECO:0000256" key="4">
    <source>
        <dbReference type="PIRNR" id="PIRNR000446"/>
    </source>
</evidence>
<dbReference type="InterPro" id="IPR014043">
    <property type="entry name" value="Acyl_transferase_dom"/>
</dbReference>
<accession>A0A1E7JMW4</accession>
<dbReference type="PATRIC" id="fig|933944.5.peg.828"/>
<evidence type="ECO:0000256" key="2">
    <source>
        <dbReference type="ARBA" id="ARBA00023315"/>
    </source>
</evidence>